<protein>
    <submittedName>
        <fullName evidence="2">Haloacid dehalogenase domain protein hydrolase</fullName>
    </submittedName>
</protein>
<dbReference type="RefSeq" id="WP_013643658.1">
    <property type="nucleotide sequence ID" value="NC_015216.1"/>
</dbReference>
<dbReference type="AlphaFoldDB" id="F0T6S4"/>
<dbReference type="InterPro" id="IPR023214">
    <property type="entry name" value="HAD_sf"/>
</dbReference>
<dbReference type="GO" id="GO:0055070">
    <property type="term" value="P:copper ion homeostasis"/>
    <property type="evidence" value="ECO:0007669"/>
    <property type="project" value="TreeGrafter"/>
</dbReference>
<dbReference type="GO" id="GO:0016020">
    <property type="term" value="C:membrane"/>
    <property type="evidence" value="ECO:0007669"/>
    <property type="project" value="TreeGrafter"/>
</dbReference>
<dbReference type="GO" id="GO:0005507">
    <property type="term" value="F:copper ion binding"/>
    <property type="evidence" value="ECO:0007669"/>
    <property type="project" value="TreeGrafter"/>
</dbReference>
<dbReference type="Pfam" id="PF00702">
    <property type="entry name" value="Hydrolase"/>
    <property type="match status" value="1"/>
</dbReference>
<sequence>MKAVVFDNSGTLIRRYKALKDLRNGLICDYANSIQIVDHDINRALVVLQTDPSKCIIKANPNQTIHDFLMKNDVQFDISYSDVDIAKSDLLKSIENDDSTMKDLQDTYNAVIDKKYNVHICSGSGFIVNMKTGRVEFTITAGGKIFKEVPDVISELKNRNIQIFVASGDRKGSLEQLAEYIHIPKENVFDTASSRQKKEIIDSLKKRYRVMMVGNSSNDILALKEADIGVLTLQQGDETPDKVFNAADHVINNISEILNVDF</sequence>
<proteinExistence type="predicted"/>
<dbReference type="GeneID" id="10276477"/>
<dbReference type="SUPFAM" id="SSF56784">
    <property type="entry name" value="HAD-like"/>
    <property type="match status" value="1"/>
</dbReference>
<evidence type="ECO:0000256" key="1">
    <source>
        <dbReference type="ARBA" id="ARBA00022967"/>
    </source>
</evidence>
<gene>
    <name evidence="2" type="ordered locus">Metbo_0054</name>
</gene>
<keyword evidence="1" id="KW-1278">Translocase</keyword>
<dbReference type="GO" id="GO:0016787">
    <property type="term" value="F:hydrolase activity"/>
    <property type="evidence" value="ECO:0007669"/>
    <property type="project" value="UniProtKB-KW"/>
</dbReference>
<evidence type="ECO:0000313" key="3">
    <source>
        <dbReference type="Proteomes" id="UP000007490"/>
    </source>
</evidence>
<dbReference type="PANTHER" id="PTHR43520">
    <property type="entry name" value="ATP7, ISOFORM B"/>
    <property type="match status" value="1"/>
</dbReference>
<organism evidence="2 3">
    <name type="scientific">Methanobacterium lacus (strain AL-21)</name>
    <dbReference type="NCBI Taxonomy" id="877455"/>
    <lineage>
        <taxon>Archaea</taxon>
        <taxon>Methanobacteriati</taxon>
        <taxon>Methanobacteriota</taxon>
        <taxon>Methanomada group</taxon>
        <taxon>Methanobacteria</taxon>
        <taxon>Methanobacteriales</taxon>
        <taxon>Methanobacteriaceae</taxon>
        <taxon>Methanobacterium</taxon>
    </lineage>
</organism>
<dbReference type="STRING" id="877455.Metbo_0054"/>
<reference evidence="3" key="1">
    <citation type="submission" date="2011-02" db="EMBL/GenBank/DDBJ databases">
        <title>Complete sequence of Methanobacterium sp. AL-21.</title>
        <authorList>
            <consortium name="US DOE Joint Genome Institute"/>
            <person name="Lucas S."/>
            <person name="Copeland A."/>
            <person name="Lapidus A."/>
            <person name="Cheng J.-F."/>
            <person name="Goodwin L."/>
            <person name="Pitluck S."/>
            <person name="Chertkov O."/>
            <person name="Detter J.C."/>
            <person name="Han C."/>
            <person name="Tapia R."/>
            <person name="Land M."/>
            <person name="Hauser L."/>
            <person name="Kyrpides N."/>
            <person name="Ivanova N."/>
            <person name="Mikhailova N."/>
            <person name="Pagani I."/>
            <person name="Cadillo-Quiroz H."/>
            <person name="Imachi H."/>
            <person name="Zinder S."/>
            <person name="Liu W."/>
            <person name="Woyke T."/>
        </authorList>
    </citation>
    <scope>NUCLEOTIDE SEQUENCE [LARGE SCALE GENOMIC DNA]</scope>
    <source>
        <strain evidence="3">AL-21</strain>
    </source>
</reference>
<dbReference type="KEGG" id="mel:Metbo_0054"/>
<dbReference type="PANTHER" id="PTHR43520:SF8">
    <property type="entry name" value="P-TYPE CU(+) TRANSPORTER"/>
    <property type="match status" value="1"/>
</dbReference>
<dbReference type="GO" id="GO:0043682">
    <property type="term" value="F:P-type divalent copper transporter activity"/>
    <property type="evidence" value="ECO:0007669"/>
    <property type="project" value="TreeGrafter"/>
</dbReference>
<keyword evidence="2" id="KW-0378">Hydrolase</keyword>
<evidence type="ECO:0000313" key="2">
    <source>
        <dbReference type="EMBL" id="ADZ08307.1"/>
    </source>
</evidence>
<accession>F0T6S4</accession>
<dbReference type="InterPro" id="IPR036412">
    <property type="entry name" value="HAD-like_sf"/>
</dbReference>
<dbReference type="EMBL" id="CP002551">
    <property type="protein sequence ID" value="ADZ08307.1"/>
    <property type="molecule type" value="Genomic_DNA"/>
</dbReference>
<dbReference type="Proteomes" id="UP000007490">
    <property type="component" value="Chromosome"/>
</dbReference>
<dbReference type="HOGENOM" id="CLU_1052165_0_0_2"/>
<name>F0T6S4_METLA</name>
<dbReference type="eggNOG" id="arCOG01579">
    <property type="taxonomic scope" value="Archaea"/>
</dbReference>
<dbReference type="Gene3D" id="3.40.50.1000">
    <property type="entry name" value="HAD superfamily/HAD-like"/>
    <property type="match status" value="1"/>
</dbReference>
<keyword evidence="3" id="KW-1185">Reference proteome</keyword>
<dbReference type="OrthoDB" id="146001at2157"/>
<reference evidence="2 3" key="2">
    <citation type="journal article" date="2014" name="Int. J. Syst. Evol. Microbiol.">
        <title>Methanobacterium paludis sp. nov. and a novel strain of Methanobacterium lacus isolated from northern peatlands.</title>
        <authorList>
            <person name="Cadillo-Quiroz H."/>
            <person name="Brauer S.L."/>
            <person name="Goodson N."/>
            <person name="Yavitt J.B."/>
            <person name="Zinder S.H."/>
        </authorList>
    </citation>
    <scope>NUCLEOTIDE SEQUENCE [LARGE SCALE GENOMIC DNA]</scope>
    <source>
        <strain evidence="2 3">AL-21</strain>
    </source>
</reference>